<dbReference type="InterPro" id="IPR051260">
    <property type="entry name" value="Diverse_substr_monoxygenases"/>
</dbReference>
<dbReference type="SUPFAM" id="SSF51679">
    <property type="entry name" value="Bacterial luciferase-like"/>
    <property type="match status" value="1"/>
</dbReference>
<name>A0A1X9LML1_9MICO</name>
<dbReference type="InterPro" id="IPR011251">
    <property type="entry name" value="Luciferase-like_dom"/>
</dbReference>
<keyword evidence="7" id="KW-1185">Reference proteome</keyword>
<dbReference type="GO" id="GO:0004497">
    <property type="term" value="F:monooxygenase activity"/>
    <property type="evidence" value="ECO:0007669"/>
    <property type="project" value="UniProtKB-KW"/>
</dbReference>
<dbReference type="PANTHER" id="PTHR30011">
    <property type="entry name" value="ALKANESULFONATE MONOOXYGENASE-RELATED"/>
    <property type="match status" value="1"/>
</dbReference>
<feature type="domain" description="Luciferase-like" evidence="5">
    <location>
        <begin position="53"/>
        <end position="233"/>
    </location>
</feature>
<dbReference type="Gene3D" id="3.20.20.30">
    <property type="entry name" value="Luciferase-like domain"/>
    <property type="match status" value="1"/>
</dbReference>
<protein>
    <recommendedName>
        <fullName evidence="5">Luciferase-like domain-containing protein</fullName>
    </recommendedName>
</protein>
<evidence type="ECO:0000259" key="5">
    <source>
        <dbReference type="Pfam" id="PF00296"/>
    </source>
</evidence>
<evidence type="ECO:0000256" key="2">
    <source>
        <dbReference type="ARBA" id="ARBA00022643"/>
    </source>
</evidence>
<evidence type="ECO:0000256" key="4">
    <source>
        <dbReference type="ARBA" id="ARBA00023033"/>
    </source>
</evidence>
<proteinExistence type="predicted"/>
<dbReference type="PANTHER" id="PTHR30011:SF16">
    <property type="entry name" value="C2H2 FINGER DOMAIN TRANSCRIPTION FACTOR (EUROFUNG)-RELATED"/>
    <property type="match status" value="1"/>
</dbReference>
<reference evidence="6 7" key="1">
    <citation type="submission" date="2017-04" db="EMBL/GenBank/DDBJ databases">
        <authorList>
            <person name="Afonso C.L."/>
            <person name="Miller P.J."/>
            <person name="Scott M.A."/>
            <person name="Spackman E."/>
            <person name="Goraichik I."/>
            <person name="Dimitrov K.M."/>
            <person name="Suarez D.L."/>
            <person name="Swayne D.E."/>
        </authorList>
    </citation>
    <scope>NUCLEOTIDE SEQUENCE [LARGE SCALE GENOMIC DNA]</scope>
    <source>
        <strain evidence="7">XA(T)</strain>
    </source>
</reference>
<dbReference type="Proteomes" id="UP000192775">
    <property type="component" value="Chromosome"/>
</dbReference>
<organism evidence="6 7">
    <name type="scientific">Cnuibacter physcomitrellae</name>
    <dbReference type="NCBI Taxonomy" id="1619308"/>
    <lineage>
        <taxon>Bacteria</taxon>
        <taxon>Bacillati</taxon>
        <taxon>Actinomycetota</taxon>
        <taxon>Actinomycetes</taxon>
        <taxon>Micrococcales</taxon>
        <taxon>Microbacteriaceae</taxon>
        <taxon>Cnuibacter</taxon>
    </lineage>
</organism>
<keyword evidence="4" id="KW-0503">Monooxygenase</keyword>
<evidence type="ECO:0000256" key="1">
    <source>
        <dbReference type="ARBA" id="ARBA00022630"/>
    </source>
</evidence>
<dbReference type="Pfam" id="PF00296">
    <property type="entry name" value="Bac_luciferase"/>
    <property type="match status" value="1"/>
</dbReference>
<gene>
    <name evidence="6" type="ORF">B5808_08140</name>
</gene>
<evidence type="ECO:0000313" key="7">
    <source>
        <dbReference type="Proteomes" id="UP000192775"/>
    </source>
</evidence>
<dbReference type="RefSeq" id="WP_085019319.1">
    <property type="nucleotide sequence ID" value="NZ_BMHD01000001.1"/>
</dbReference>
<sequence length="321" mass="32801">MGTQRRPRFAVGLTGTHLVQLVADSGSPALEGLDGLGAAFLALGTDRATGEPGRTTLDPSVSAAALAAATATPLLVVGAPQRDHPYNLARRIASLDHLSGGRVGVLLAERDASAPLDAPGREAWGGARLSGGAPLGPETTRDTALVLRALWQSFPIDAIVADRETRVYADADRIVHIDHHGVFDVAGPLTVPTTPQGTPVLGWSVGTAAEAAAAVRLAELVVGTAELVPVEAAPVVYRPVRLEDAAGPDGGGLDGADLLLLPDPGTPLDAVIGIARDLLDRGVVEPSTGSTLRERIGLGPALAVLEGARPAFARAPERRAS</sequence>
<evidence type="ECO:0000256" key="3">
    <source>
        <dbReference type="ARBA" id="ARBA00023002"/>
    </source>
</evidence>
<keyword evidence="2" id="KW-0288">FMN</keyword>
<dbReference type="STRING" id="1619308.B5808_08140"/>
<keyword evidence="1" id="KW-0285">Flavoprotein</keyword>
<dbReference type="KEGG" id="cphy:B5808_08140"/>
<dbReference type="GO" id="GO:0016705">
    <property type="term" value="F:oxidoreductase activity, acting on paired donors, with incorporation or reduction of molecular oxygen"/>
    <property type="evidence" value="ECO:0007669"/>
    <property type="project" value="InterPro"/>
</dbReference>
<accession>A0A1X9LML1</accession>
<evidence type="ECO:0000313" key="6">
    <source>
        <dbReference type="EMBL" id="ARJ05181.1"/>
    </source>
</evidence>
<dbReference type="InterPro" id="IPR036661">
    <property type="entry name" value="Luciferase-like_sf"/>
</dbReference>
<dbReference type="AlphaFoldDB" id="A0A1X9LML1"/>
<keyword evidence="3" id="KW-0560">Oxidoreductase</keyword>
<dbReference type="EMBL" id="CP020715">
    <property type="protein sequence ID" value="ARJ05181.1"/>
    <property type="molecule type" value="Genomic_DNA"/>
</dbReference>